<dbReference type="Pfam" id="PF01343">
    <property type="entry name" value="Peptidase_S49"/>
    <property type="match status" value="1"/>
</dbReference>
<sequence>MSKHPKLKKFLKIGFWTLTAAVYALSAFAAYYYFAEPEFGCATADNVQIVRIEGEILPYDLETGDSPYTVSTGAVEQLEAADWNENIQYVLLDIDSPGGAVTASEEIVAAIKHVNKPVAAMIRGQGASGAYWIAAGADTIFAYPTADLGSIAVNGSYLDYSKKNTEEGITFNDLSSGKFKNMLDPDKPLTAEERANAMEMILHSHNLIVADIANLRNLQIDKVKAVADGRLLHPEQAKEAGLIDSIGTKYDVLYFIAEQIGEEPELCELDFSEYDGWRLP</sequence>
<dbReference type="AlphaFoldDB" id="A0A1G1Z4V2"/>
<protein>
    <recommendedName>
        <fullName evidence="5">Peptidase S49 domain-containing protein</fullName>
    </recommendedName>
</protein>
<dbReference type="GO" id="GO:0006508">
    <property type="term" value="P:proteolysis"/>
    <property type="evidence" value="ECO:0007669"/>
    <property type="project" value="UniProtKB-KW"/>
</dbReference>
<evidence type="ECO:0000256" key="1">
    <source>
        <dbReference type="ARBA" id="ARBA00008683"/>
    </source>
</evidence>
<comment type="caution">
    <text evidence="6">The sequence shown here is derived from an EMBL/GenBank/DDBJ whole genome shotgun (WGS) entry which is preliminary data.</text>
</comment>
<evidence type="ECO:0000313" key="7">
    <source>
        <dbReference type="Proteomes" id="UP000178808"/>
    </source>
</evidence>
<evidence type="ECO:0000313" key="6">
    <source>
        <dbReference type="EMBL" id="OGY59643.1"/>
    </source>
</evidence>
<dbReference type="PANTHER" id="PTHR42987">
    <property type="entry name" value="PEPTIDASE S49"/>
    <property type="match status" value="1"/>
</dbReference>
<proteinExistence type="inferred from homology"/>
<dbReference type="EMBL" id="MHIZ01000031">
    <property type="protein sequence ID" value="OGY59643.1"/>
    <property type="molecule type" value="Genomic_DNA"/>
</dbReference>
<evidence type="ECO:0000256" key="2">
    <source>
        <dbReference type="ARBA" id="ARBA00022670"/>
    </source>
</evidence>
<keyword evidence="3" id="KW-0378">Hydrolase</keyword>
<dbReference type="Gene3D" id="6.20.330.10">
    <property type="match status" value="1"/>
</dbReference>
<dbReference type="SUPFAM" id="SSF52096">
    <property type="entry name" value="ClpP/crotonase"/>
    <property type="match status" value="1"/>
</dbReference>
<gene>
    <name evidence="6" type="ORF">A3I31_00525</name>
</gene>
<dbReference type="InterPro" id="IPR047272">
    <property type="entry name" value="S49_SppA_C"/>
</dbReference>
<evidence type="ECO:0000256" key="4">
    <source>
        <dbReference type="ARBA" id="ARBA00022825"/>
    </source>
</evidence>
<dbReference type="InterPro" id="IPR029045">
    <property type="entry name" value="ClpP/crotonase-like_dom_sf"/>
</dbReference>
<dbReference type="CDD" id="cd07023">
    <property type="entry name" value="S49_Sppa_N_C"/>
    <property type="match status" value="1"/>
</dbReference>
<dbReference type="InterPro" id="IPR002142">
    <property type="entry name" value="Peptidase_S49"/>
</dbReference>
<evidence type="ECO:0000259" key="5">
    <source>
        <dbReference type="Pfam" id="PF01343"/>
    </source>
</evidence>
<dbReference type="Proteomes" id="UP000178808">
    <property type="component" value="Unassembled WGS sequence"/>
</dbReference>
<feature type="domain" description="Peptidase S49" evidence="5">
    <location>
        <begin position="112"/>
        <end position="254"/>
    </location>
</feature>
<dbReference type="GO" id="GO:0008236">
    <property type="term" value="F:serine-type peptidase activity"/>
    <property type="evidence" value="ECO:0007669"/>
    <property type="project" value="UniProtKB-KW"/>
</dbReference>
<accession>A0A1G1Z4V2</accession>
<dbReference type="Gene3D" id="3.90.226.10">
    <property type="entry name" value="2-enoyl-CoA Hydratase, Chain A, domain 1"/>
    <property type="match status" value="1"/>
</dbReference>
<keyword evidence="2" id="KW-0645">Protease</keyword>
<keyword evidence="4" id="KW-0720">Serine protease</keyword>
<comment type="similarity">
    <text evidence="1">Belongs to the peptidase S49 family.</text>
</comment>
<reference evidence="6 7" key="1">
    <citation type="journal article" date="2016" name="Nat. Commun.">
        <title>Thousands of microbial genomes shed light on interconnected biogeochemical processes in an aquifer system.</title>
        <authorList>
            <person name="Anantharaman K."/>
            <person name="Brown C.T."/>
            <person name="Hug L.A."/>
            <person name="Sharon I."/>
            <person name="Castelle C.J."/>
            <person name="Probst A.J."/>
            <person name="Thomas B.C."/>
            <person name="Singh A."/>
            <person name="Wilkins M.J."/>
            <person name="Karaoz U."/>
            <person name="Brodie E.L."/>
            <person name="Williams K.H."/>
            <person name="Hubbard S.S."/>
            <person name="Banfield J.F."/>
        </authorList>
    </citation>
    <scope>NUCLEOTIDE SEQUENCE [LARGE SCALE GENOMIC DNA]</scope>
</reference>
<evidence type="ECO:0000256" key="3">
    <source>
        <dbReference type="ARBA" id="ARBA00022801"/>
    </source>
</evidence>
<organism evidence="6 7">
    <name type="scientific">Candidatus Colwellbacteria bacterium RIFCSPLOWO2_02_FULL_44_20b</name>
    <dbReference type="NCBI Taxonomy" id="1797691"/>
    <lineage>
        <taxon>Bacteria</taxon>
        <taxon>Candidatus Colwelliibacteriota</taxon>
    </lineage>
</organism>
<name>A0A1G1Z4V2_9BACT</name>
<dbReference type="PANTHER" id="PTHR42987:SF4">
    <property type="entry name" value="PROTEASE SOHB-RELATED"/>
    <property type="match status" value="1"/>
</dbReference>